<organism evidence="2 3">
    <name type="scientific">Streptomyces blastmyceticus</name>
    <dbReference type="NCBI Taxonomy" id="68180"/>
    <lineage>
        <taxon>Bacteria</taxon>
        <taxon>Bacillati</taxon>
        <taxon>Actinomycetota</taxon>
        <taxon>Actinomycetes</taxon>
        <taxon>Kitasatosporales</taxon>
        <taxon>Streptomycetaceae</taxon>
        <taxon>Streptomyces</taxon>
    </lineage>
</organism>
<evidence type="ECO:0000259" key="1">
    <source>
        <dbReference type="SMART" id="SM01022"/>
    </source>
</evidence>
<evidence type="ECO:0000313" key="2">
    <source>
        <dbReference type="EMBL" id="GAA0355679.1"/>
    </source>
</evidence>
<dbReference type="Pfam" id="PF04266">
    <property type="entry name" value="ASCH"/>
    <property type="match status" value="1"/>
</dbReference>
<evidence type="ECO:0000313" key="3">
    <source>
        <dbReference type="Proteomes" id="UP001500063"/>
    </source>
</evidence>
<keyword evidence="3" id="KW-1185">Reference proteome</keyword>
<protein>
    <recommendedName>
        <fullName evidence="1">ASCH domain-containing protein</fullName>
    </recommendedName>
</protein>
<dbReference type="InterPro" id="IPR007374">
    <property type="entry name" value="ASCH_domain"/>
</dbReference>
<dbReference type="Gene3D" id="2.30.130.30">
    <property type="entry name" value="Hypothetical protein"/>
    <property type="match status" value="1"/>
</dbReference>
<gene>
    <name evidence="2" type="ORF">GCM10010319_36090</name>
</gene>
<dbReference type="Proteomes" id="UP001500063">
    <property type="component" value="Unassembled WGS sequence"/>
</dbReference>
<dbReference type="RefSeq" id="WP_301889559.1">
    <property type="nucleotide sequence ID" value="NZ_BAAABW010000018.1"/>
</dbReference>
<accession>A0ABP3GVB3</accession>
<dbReference type="EMBL" id="BAAABW010000018">
    <property type="protein sequence ID" value="GAA0355679.1"/>
    <property type="molecule type" value="Genomic_DNA"/>
</dbReference>
<feature type="domain" description="ASCH" evidence="1">
    <location>
        <begin position="11"/>
        <end position="116"/>
    </location>
</feature>
<dbReference type="SUPFAM" id="SSF88697">
    <property type="entry name" value="PUA domain-like"/>
    <property type="match status" value="1"/>
</dbReference>
<dbReference type="InterPro" id="IPR015947">
    <property type="entry name" value="PUA-like_sf"/>
</dbReference>
<sequence length="117" mass="12978">MAESDPGERVINIRKPYLELIAAGRKTIEVRVGYAGMRKLTPGQVLRFASGDTSVRTRVTKVNQYPSFEAMLDAEDNTTIGSEDMTRDDLLSACRNIYPPEKEALGVLAIHLQLLPD</sequence>
<name>A0ABP3GVB3_9ACTN</name>
<reference evidence="3" key="1">
    <citation type="journal article" date="2019" name="Int. J. Syst. Evol. Microbiol.">
        <title>The Global Catalogue of Microorganisms (GCM) 10K type strain sequencing project: providing services to taxonomists for standard genome sequencing and annotation.</title>
        <authorList>
            <consortium name="The Broad Institute Genomics Platform"/>
            <consortium name="The Broad Institute Genome Sequencing Center for Infectious Disease"/>
            <person name="Wu L."/>
            <person name="Ma J."/>
        </authorList>
    </citation>
    <scope>NUCLEOTIDE SEQUENCE [LARGE SCALE GENOMIC DNA]</scope>
    <source>
        <strain evidence="3">JCM 4565</strain>
    </source>
</reference>
<comment type="caution">
    <text evidence="2">The sequence shown here is derived from an EMBL/GenBank/DDBJ whole genome shotgun (WGS) entry which is preliminary data.</text>
</comment>
<dbReference type="SMART" id="SM01022">
    <property type="entry name" value="ASCH"/>
    <property type="match status" value="1"/>
</dbReference>
<proteinExistence type="predicted"/>